<evidence type="ECO:0000313" key="3">
    <source>
        <dbReference type="Proteomes" id="UP000886740"/>
    </source>
</evidence>
<dbReference type="InterPro" id="IPR010502">
    <property type="entry name" value="Carb-bd_dom_fam9"/>
</dbReference>
<accession>A0A9D1XAK5</accession>
<dbReference type="Pfam" id="PF16011">
    <property type="entry name" value="CBM9_2"/>
    <property type="match status" value="1"/>
</dbReference>
<name>A0A9D1XAK5_9BACT</name>
<organism evidence="2 3">
    <name type="scientific">Candidatus Parabacteroides intestinipullorum</name>
    <dbReference type="NCBI Taxonomy" id="2838723"/>
    <lineage>
        <taxon>Bacteria</taxon>
        <taxon>Pseudomonadati</taxon>
        <taxon>Bacteroidota</taxon>
        <taxon>Bacteroidia</taxon>
        <taxon>Bacteroidales</taxon>
        <taxon>Tannerellaceae</taxon>
        <taxon>Parabacteroides</taxon>
    </lineage>
</organism>
<dbReference type="EMBL" id="DXEL01000041">
    <property type="protein sequence ID" value="HIX74480.1"/>
    <property type="molecule type" value="Genomic_DNA"/>
</dbReference>
<evidence type="ECO:0000313" key="2">
    <source>
        <dbReference type="EMBL" id="HIX74480.1"/>
    </source>
</evidence>
<dbReference type="GO" id="GO:0016052">
    <property type="term" value="P:carbohydrate catabolic process"/>
    <property type="evidence" value="ECO:0007669"/>
    <property type="project" value="InterPro"/>
</dbReference>
<protein>
    <recommendedName>
        <fullName evidence="1">Carbohydrate-binding domain-containing protein</fullName>
    </recommendedName>
</protein>
<dbReference type="GO" id="GO:0004553">
    <property type="term" value="F:hydrolase activity, hydrolyzing O-glycosyl compounds"/>
    <property type="evidence" value="ECO:0007669"/>
    <property type="project" value="InterPro"/>
</dbReference>
<comment type="caution">
    <text evidence="2">The sequence shown here is derived from an EMBL/GenBank/DDBJ whole genome shotgun (WGS) entry which is preliminary data.</text>
</comment>
<dbReference type="Proteomes" id="UP000886740">
    <property type="component" value="Unassembled WGS sequence"/>
</dbReference>
<reference evidence="2" key="1">
    <citation type="journal article" date="2021" name="PeerJ">
        <title>Extensive microbial diversity within the chicken gut microbiome revealed by metagenomics and culture.</title>
        <authorList>
            <person name="Gilroy R."/>
            <person name="Ravi A."/>
            <person name="Getino M."/>
            <person name="Pursley I."/>
            <person name="Horton D.L."/>
            <person name="Alikhan N.F."/>
            <person name="Baker D."/>
            <person name="Gharbi K."/>
            <person name="Hall N."/>
            <person name="Watson M."/>
            <person name="Adriaenssens E.M."/>
            <person name="Foster-Nyarko E."/>
            <person name="Jarju S."/>
            <person name="Secka A."/>
            <person name="Antonio M."/>
            <person name="Oren A."/>
            <person name="Chaudhuri R.R."/>
            <person name="La Ragione R."/>
            <person name="Hildebrand F."/>
            <person name="Pallen M.J."/>
        </authorList>
    </citation>
    <scope>NUCLEOTIDE SEQUENCE</scope>
    <source>
        <strain evidence="2">ChiGjej6B6-14162</strain>
    </source>
</reference>
<proteinExistence type="predicted"/>
<sequence length="214" mass="24656">MRTLSIPYIPRLDERPTWETVEPILDQYAAKAPVATVNWPEYPERPEAMALIARSAQSLFLKFDVTERGVRGTYTDDGSPVYQDSCVEFFVRHPDDRRYLNFEFNCLGTCDAARRQSRELAAPLVPTEYQRIRRQASLGRTPVAIDDKATSWRLLIEIPFELMDLDGQALPSALRVNFYKCGDLTKRPHFLSWNPIELPTPNFHCPEYFGEALL</sequence>
<dbReference type="CDD" id="cd09620">
    <property type="entry name" value="CBM9_like_3"/>
    <property type="match status" value="1"/>
</dbReference>
<feature type="domain" description="Carbohydrate-binding" evidence="1">
    <location>
        <begin position="27"/>
        <end position="211"/>
    </location>
</feature>
<dbReference type="AlphaFoldDB" id="A0A9D1XAK5"/>
<dbReference type="SUPFAM" id="SSF49344">
    <property type="entry name" value="CBD9-like"/>
    <property type="match status" value="1"/>
</dbReference>
<dbReference type="GO" id="GO:0030246">
    <property type="term" value="F:carbohydrate binding"/>
    <property type="evidence" value="ECO:0007669"/>
    <property type="project" value="InterPro"/>
</dbReference>
<evidence type="ECO:0000259" key="1">
    <source>
        <dbReference type="Pfam" id="PF16011"/>
    </source>
</evidence>
<reference evidence="2" key="2">
    <citation type="submission" date="2021-04" db="EMBL/GenBank/DDBJ databases">
        <authorList>
            <person name="Gilroy R."/>
        </authorList>
    </citation>
    <scope>NUCLEOTIDE SEQUENCE</scope>
    <source>
        <strain evidence="2">ChiGjej6B6-14162</strain>
    </source>
</reference>
<gene>
    <name evidence="2" type="ORF">H9977_05560</name>
</gene>
<dbReference type="Gene3D" id="2.60.40.1190">
    <property type="match status" value="1"/>
</dbReference>